<feature type="domain" description="Plant bHLH transcription factor ACT-like" evidence="4">
    <location>
        <begin position="63"/>
        <end position="140"/>
    </location>
</feature>
<dbReference type="AlphaFoldDB" id="A0A0A9H1U6"/>
<evidence type="ECO:0000313" key="5">
    <source>
        <dbReference type="EMBL" id="JAE26848.1"/>
    </source>
</evidence>
<dbReference type="PANTHER" id="PTHR31945:SF78">
    <property type="entry name" value="OS05G0337200 PROTEIN"/>
    <property type="match status" value="1"/>
</dbReference>
<feature type="coiled-coil region" evidence="3">
    <location>
        <begin position="33"/>
        <end position="60"/>
    </location>
</feature>
<keyword evidence="2" id="KW-0539">Nucleus</keyword>
<dbReference type="GO" id="GO:0003700">
    <property type="term" value="F:DNA-binding transcription factor activity"/>
    <property type="evidence" value="ECO:0007669"/>
    <property type="project" value="TreeGrafter"/>
</dbReference>
<evidence type="ECO:0000256" key="1">
    <source>
        <dbReference type="ARBA" id="ARBA00004123"/>
    </source>
</evidence>
<dbReference type="GO" id="GO:0005634">
    <property type="term" value="C:nucleus"/>
    <property type="evidence" value="ECO:0007669"/>
    <property type="project" value="UniProtKB-SubCell"/>
</dbReference>
<protein>
    <recommendedName>
        <fullName evidence="4">Plant bHLH transcription factor ACT-like domain-containing protein</fullName>
    </recommendedName>
</protein>
<dbReference type="PANTHER" id="PTHR31945">
    <property type="entry name" value="TRANSCRIPTION FACTOR SCREAM2-RELATED"/>
    <property type="match status" value="1"/>
</dbReference>
<dbReference type="InterPro" id="IPR051358">
    <property type="entry name" value="TF_AMS/ICE1/BHLH6-like"/>
</dbReference>
<reference evidence="5" key="1">
    <citation type="submission" date="2014-09" db="EMBL/GenBank/DDBJ databases">
        <authorList>
            <person name="Magalhaes I.L.F."/>
            <person name="Oliveira U."/>
            <person name="Santos F.R."/>
            <person name="Vidigal T.H.D.A."/>
            <person name="Brescovit A.D."/>
            <person name="Santos A.J."/>
        </authorList>
    </citation>
    <scope>NUCLEOTIDE SEQUENCE</scope>
    <source>
        <tissue evidence="5">Shoot tissue taken approximately 20 cm above the soil surface</tissue>
    </source>
</reference>
<accession>A0A0A9H1U6</accession>
<proteinExistence type="predicted"/>
<sequence>MVSREQKRAILHEKLQVLRSVTHSHAGNKMSIIVDASTYIKELKQKIGKLNQEIASAEHTPLVSVEVLEKGFLINVFVEKSSPGLLASILEAFDGLGLTVLEARASCAGSFRLEAVGGEDEDEARIDADVVEQAVVQAIKNCPLN</sequence>
<comment type="subcellular location">
    <subcellularLocation>
        <location evidence="1">Nucleus</location>
    </subcellularLocation>
</comment>
<dbReference type="InterPro" id="IPR054502">
    <property type="entry name" value="bHLH-TF_ACT-like_plant"/>
</dbReference>
<keyword evidence="3" id="KW-0175">Coiled coil</keyword>
<organism evidence="5">
    <name type="scientific">Arundo donax</name>
    <name type="common">Giant reed</name>
    <name type="synonym">Donax arundinaceus</name>
    <dbReference type="NCBI Taxonomy" id="35708"/>
    <lineage>
        <taxon>Eukaryota</taxon>
        <taxon>Viridiplantae</taxon>
        <taxon>Streptophyta</taxon>
        <taxon>Embryophyta</taxon>
        <taxon>Tracheophyta</taxon>
        <taxon>Spermatophyta</taxon>
        <taxon>Magnoliopsida</taxon>
        <taxon>Liliopsida</taxon>
        <taxon>Poales</taxon>
        <taxon>Poaceae</taxon>
        <taxon>PACMAD clade</taxon>
        <taxon>Arundinoideae</taxon>
        <taxon>Arundineae</taxon>
        <taxon>Arundo</taxon>
    </lineage>
</organism>
<evidence type="ECO:0000256" key="3">
    <source>
        <dbReference type="SAM" id="Coils"/>
    </source>
</evidence>
<dbReference type="GO" id="GO:0043565">
    <property type="term" value="F:sequence-specific DNA binding"/>
    <property type="evidence" value="ECO:0007669"/>
    <property type="project" value="TreeGrafter"/>
</dbReference>
<evidence type="ECO:0000259" key="4">
    <source>
        <dbReference type="Pfam" id="PF22754"/>
    </source>
</evidence>
<evidence type="ECO:0000256" key="2">
    <source>
        <dbReference type="ARBA" id="ARBA00023242"/>
    </source>
</evidence>
<dbReference type="Pfam" id="PF22754">
    <property type="entry name" value="bHLH-TF_ACT-like_plant"/>
    <property type="match status" value="1"/>
</dbReference>
<reference evidence="5" key="2">
    <citation type="journal article" date="2015" name="Data Brief">
        <title>Shoot transcriptome of the giant reed, Arundo donax.</title>
        <authorList>
            <person name="Barrero R.A."/>
            <person name="Guerrero F.D."/>
            <person name="Moolhuijzen P."/>
            <person name="Goolsby J.A."/>
            <person name="Tidwell J."/>
            <person name="Bellgard S.E."/>
            <person name="Bellgard M.I."/>
        </authorList>
    </citation>
    <scope>NUCLEOTIDE SEQUENCE</scope>
    <source>
        <tissue evidence="5">Shoot tissue taken approximately 20 cm above the soil surface</tissue>
    </source>
</reference>
<dbReference type="EMBL" id="GBRH01171048">
    <property type="protein sequence ID" value="JAE26848.1"/>
    <property type="molecule type" value="Transcribed_RNA"/>
</dbReference>
<name>A0A0A9H1U6_ARUDO</name>
<dbReference type="CDD" id="cd04873">
    <property type="entry name" value="ACT_UUR-ACR-like"/>
    <property type="match status" value="1"/>
</dbReference>